<dbReference type="Gene3D" id="3.40.50.720">
    <property type="entry name" value="NAD(P)-binding Rossmann-like Domain"/>
    <property type="match status" value="1"/>
</dbReference>
<evidence type="ECO:0000313" key="5">
    <source>
        <dbReference type="EMBL" id="MBM0276000.1"/>
    </source>
</evidence>
<dbReference type="PANTHER" id="PTHR43775:SF37">
    <property type="entry name" value="SI:DKEY-61P9.11"/>
    <property type="match status" value="1"/>
</dbReference>
<dbReference type="InterPro" id="IPR049552">
    <property type="entry name" value="PKS_DH_N"/>
</dbReference>
<comment type="caution">
    <text evidence="5">The sequence shown here is derived from an EMBL/GenBank/DDBJ whole genome shotgun (WGS) entry which is preliminary data.</text>
</comment>
<protein>
    <submittedName>
        <fullName evidence="5">SDR family NAD(P)-dependent oxidoreductase</fullName>
    </submittedName>
</protein>
<dbReference type="Gene3D" id="3.10.129.110">
    <property type="entry name" value="Polyketide synthase dehydratase"/>
    <property type="match status" value="1"/>
</dbReference>
<dbReference type="PROSITE" id="PS52019">
    <property type="entry name" value="PKS_MFAS_DH"/>
    <property type="match status" value="1"/>
</dbReference>
<dbReference type="SUPFAM" id="SSF51735">
    <property type="entry name" value="NAD(P)-binding Rossmann-fold domains"/>
    <property type="match status" value="1"/>
</dbReference>
<dbReference type="Proteomes" id="UP000622245">
    <property type="component" value="Unassembled WGS sequence"/>
</dbReference>
<evidence type="ECO:0000313" key="6">
    <source>
        <dbReference type="Proteomes" id="UP000622245"/>
    </source>
</evidence>
<evidence type="ECO:0000256" key="1">
    <source>
        <dbReference type="ARBA" id="ARBA00022450"/>
    </source>
</evidence>
<dbReference type="InterPro" id="IPR049900">
    <property type="entry name" value="PKS_mFAS_DH"/>
</dbReference>
<reference evidence="5 6" key="1">
    <citation type="submission" date="2021-01" db="EMBL/GenBank/DDBJ databases">
        <title>Draft genome sequence of Micromonospora sp. strain STR1s_6.</title>
        <authorList>
            <person name="Karlyshev A."/>
            <person name="Jawad R."/>
        </authorList>
    </citation>
    <scope>NUCLEOTIDE SEQUENCE [LARGE SCALE GENOMIC DNA]</scope>
    <source>
        <strain evidence="5 6">STR1S-6</strain>
    </source>
</reference>
<dbReference type="InterPro" id="IPR042104">
    <property type="entry name" value="PKS_dehydratase_sf"/>
</dbReference>
<evidence type="ECO:0000256" key="2">
    <source>
        <dbReference type="ARBA" id="ARBA00022553"/>
    </source>
</evidence>
<dbReference type="InterPro" id="IPR013968">
    <property type="entry name" value="PKS_KR"/>
</dbReference>
<accession>A0ABS1YF26</accession>
<dbReference type="InterPro" id="IPR057326">
    <property type="entry name" value="KR_dom"/>
</dbReference>
<dbReference type="PANTHER" id="PTHR43775">
    <property type="entry name" value="FATTY ACID SYNTHASE"/>
    <property type="match status" value="1"/>
</dbReference>
<dbReference type="InterPro" id="IPR036291">
    <property type="entry name" value="NAD(P)-bd_dom_sf"/>
</dbReference>
<feature type="active site" description="Proton donor; for dehydratase activity" evidence="3">
    <location>
        <position position="749"/>
    </location>
</feature>
<gene>
    <name evidence="5" type="ORF">JM949_11405</name>
</gene>
<evidence type="ECO:0000256" key="3">
    <source>
        <dbReference type="PROSITE-ProRule" id="PRU01363"/>
    </source>
</evidence>
<feature type="region of interest" description="N-terminal hotdog fold" evidence="3">
    <location>
        <begin position="539"/>
        <end position="666"/>
    </location>
</feature>
<dbReference type="InterPro" id="IPR050091">
    <property type="entry name" value="PKS_NRPS_Biosynth_Enz"/>
</dbReference>
<feature type="region of interest" description="C-terminal hotdog fold" evidence="3">
    <location>
        <begin position="684"/>
        <end position="841"/>
    </location>
</feature>
<dbReference type="EMBL" id="JAEVHL010000040">
    <property type="protein sequence ID" value="MBM0276000.1"/>
    <property type="molecule type" value="Genomic_DNA"/>
</dbReference>
<name>A0ABS1YF26_9ACTN</name>
<dbReference type="SMART" id="SM00822">
    <property type="entry name" value="PKS_KR"/>
    <property type="match status" value="1"/>
</dbReference>
<evidence type="ECO:0000259" key="4">
    <source>
        <dbReference type="PROSITE" id="PS52019"/>
    </source>
</evidence>
<keyword evidence="2" id="KW-0597">Phosphoprotein</keyword>
<keyword evidence="6" id="KW-1185">Reference proteome</keyword>
<feature type="active site" description="Proton acceptor; for dehydratase activity" evidence="3">
    <location>
        <position position="575"/>
    </location>
</feature>
<sequence length="872" mass="93355">MSRWVPTFADAVRPAAESLPADAVIVTATPELLGPTGTRPGDPLVLSVAPTEGVRRRYLRDVTEQTVADALGADLGGLRHVRVVTDLSALGAAREALDGDPSRVFALQDAVFLTLKATESALRTHGGTVLALFTDAYRDGVLHPYAGLFTGLLKSAALELDQNVVTSVFTDQTALEPALEELVAESRATRFLPVAVYTDGVRHTMVTEETPAEPGPTVPLDASAVVVAVGGARGITAEVVKAVAARYRPVIYTFGSKPLDELTAELDQYGAAGLPPRAAFVRAELARTPGRSVKEINGRYEQLDAGARMLANLAEMRAWSGPDRVHHVTADVLDEPALRAAFDRIAAEHGRIDLLIHAAGINRASAIASKTLPQFRAVRAVKSQGYLNLRRALGELRPRFWCNFSSLIGLTGQRGETDYAASNDFLATAASLNRAVHGRDEFTIGWTLWREVGMASSSVHQSFFSAGPMANVLTFMPSAEGVYHFLSELEGGNRVAAIHHLGATERAAVADIVPGYFQPRRPAGRPSVLAPPVPVTATVPDRGTFYLDSVTRHGVDKLVAERWFTAERDGYLEHHTVRGVATLPGCFVAELAAEAANALLPELTVVGFRNLTFDHFLKLGGATERSPRRILATLRAREAGQAVVDVRVVGDVLSPHGVLLHRDKPHFTATVVLAERYPVAPRPEPWPDAPEQDILDPYHAPAASVSLTGPFVTTTRTRLHPLGKRARYTAPVGPDTEFQRFLVPALLLDGLIRLAVLELVQGRYVPVAAPSGIRRIDLYAPDNDVDLAAGEAPIELSATPRGLLVESPTAGSRFLATRPDGRALLQVQDVQGFVTGYVDTVTGLPVDTAQVAATGAHNGSSWPRTVPGAIAL</sequence>
<dbReference type="Pfam" id="PF21089">
    <property type="entry name" value="PKS_DH_N"/>
    <property type="match status" value="1"/>
</dbReference>
<organism evidence="5 6">
    <name type="scientific">Micromonospora tarensis</name>
    <dbReference type="NCBI Taxonomy" id="2806100"/>
    <lineage>
        <taxon>Bacteria</taxon>
        <taxon>Bacillati</taxon>
        <taxon>Actinomycetota</taxon>
        <taxon>Actinomycetes</taxon>
        <taxon>Micromonosporales</taxon>
        <taxon>Micromonosporaceae</taxon>
        <taxon>Micromonospora</taxon>
    </lineage>
</organism>
<proteinExistence type="predicted"/>
<dbReference type="Pfam" id="PF08659">
    <property type="entry name" value="KR"/>
    <property type="match status" value="1"/>
</dbReference>
<feature type="domain" description="PKS/mFAS DH" evidence="4">
    <location>
        <begin position="539"/>
        <end position="841"/>
    </location>
</feature>
<keyword evidence="1" id="KW-0596">Phosphopantetheine</keyword>